<dbReference type="KEGG" id="gtt:GUITHDRAFT_112203"/>
<dbReference type="Pfam" id="PF12146">
    <property type="entry name" value="Hydrolase_4"/>
    <property type="match status" value="1"/>
</dbReference>
<reference evidence="3 5" key="1">
    <citation type="journal article" date="2012" name="Nature">
        <title>Algal genomes reveal evolutionary mosaicism and the fate of nucleomorphs.</title>
        <authorList>
            <consortium name="DOE Joint Genome Institute"/>
            <person name="Curtis B.A."/>
            <person name="Tanifuji G."/>
            <person name="Burki F."/>
            <person name="Gruber A."/>
            <person name="Irimia M."/>
            <person name="Maruyama S."/>
            <person name="Arias M.C."/>
            <person name="Ball S.G."/>
            <person name="Gile G.H."/>
            <person name="Hirakawa Y."/>
            <person name="Hopkins J.F."/>
            <person name="Kuo A."/>
            <person name="Rensing S.A."/>
            <person name="Schmutz J."/>
            <person name="Symeonidi A."/>
            <person name="Elias M."/>
            <person name="Eveleigh R.J."/>
            <person name="Herman E.K."/>
            <person name="Klute M.J."/>
            <person name="Nakayama T."/>
            <person name="Obornik M."/>
            <person name="Reyes-Prieto A."/>
            <person name="Armbrust E.V."/>
            <person name="Aves S.J."/>
            <person name="Beiko R.G."/>
            <person name="Coutinho P."/>
            <person name="Dacks J.B."/>
            <person name="Durnford D.G."/>
            <person name="Fast N.M."/>
            <person name="Green B.R."/>
            <person name="Grisdale C.J."/>
            <person name="Hempel F."/>
            <person name="Henrissat B."/>
            <person name="Hoppner M.P."/>
            <person name="Ishida K."/>
            <person name="Kim E."/>
            <person name="Koreny L."/>
            <person name="Kroth P.G."/>
            <person name="Liu Y."/>
            <person name="Malik S.B."/>
            <person name="Maier U.G."/>
            <person name="McRose D."/>
            <person name="Mock T."/>
            <person name="Neilson J.A."/>
            <person name="Onodera N.T."/>
            <person name="Poole A.M."/>
            <person name="Pritham E.J."/>
            <person name="Richards T.A."/>
            <person name="Rocap G."/>
            <person name="Roy S.W."/>
            <person name="Sarai C."/>
            <person name="Schaack S."/>
            <person name="Shirato S."/>
            <person name="Slamovits C.H."/>
            <person name="Spencer D.F."/>
            <person name="Suzuki S."/>
            <person name="Worden A.Z."/>
            <person name="Zauner S."/>
            <person name="Barry K."/>
            <person name="Bell C."/>
            <person name="Bharti A.K."/>
            <person name="Crow J.A."/>
            <person name="Grimwood J."/>
            <person name="Kramer R."/>
            <person name="Lindquist E."/>
            <person name="Lucas S."/>
            <person name="Salamov A."/>
            <person name="McFadden G.I."/>
            <person name="Lane C.E."/>
            <person name="Keeling P.J."/>
            <person name="Gray M.W."/>
            <person name="Grigoriev I.V."/>
            <person name="Archibald J.M."/>
        </authorList>
    </citation>
    <scope>NUCLEOTIDE SEQUENCE</scope>
    <source>
        <strain evidence="3 5">CCMP2712</strain>
    </source>
</reference>
<dbReference type="EMBL" id="JH993021">
    <property type="protein sequence ID" value="EKX41783.1"/>
    <property type="molecule type" value="Genomic_DNA"/>
</dbReference>
<dbReference type="OMA" id="SYEGWSH"/>
<dbReference type="HOGENOM" id="CLU_026209_7_1_1"/>
<dbReference type="Gene3D" id="3.40.50.1820">
    <property type="entry name" value="alpha/beta hydrolase"/>
    <property type="match status" value="1"/>
</dbReference>
<keyword evidence="5" id="KW-1185">Reference proteome</keyword>
<evidence type="ECO:0000259" key="2">
    <source>
        <dbReference type="Pfam" id="PF12146"/>
    </source>
</evidence>
<feature type="region of interest" description="Disordered" evidence="1">
    <location>
        <begin position="1"/>
        <end position="24"/>
    </location>
</feature>
<dbReference type="eggNOG" id="KOG1455">
    <property type="taxonomic scope" value="Eukaryota"/>
</dbReference>
<dbReference type="OrthoDB" id="2498029at2759"/>
<dbReference type="EnsemblProtists" id="EKX41783">
    <property type="protein sequence ID" value="EKX41783"/>
    <property type="gene ID" value="GUITHDRAFT_112203"/>
</dbReference>
<proteinExistence type="predicted"/>
<dbReference type="RefSeq" id="XP_005828763.1">
    <property type="nucleotide sequence ID" value="XM_005828706.1"/>
</dbReference>
<sequence>MGVTQSKQKVLLDAQRDRKPPGNEADYFKTSQGMYLHYRSWMPSGQPKGVLFIIHEYCERYDKTAEEYKSLGFAVFSHDHQGHGKSEGERVYIEHFADYVSDFYDYVQFVMERHPALSKLPRVVWGHSMGGLVATHVILDSSKYAAQWKALMLTGPALEVDPKAASPFAQFLARTLSNLVPKFAVPWERGPARKFPLSHDDKLNEAFHSDPLVYHGGLRVRWGAEMLTAIARAQDDAGSISLPYILFHGSADHITNPDGSERFHKNTSSSSKEFVPIEGGYHELHNELPQYRDPFMKRSSEWLLSIANRG</sequence>
<dbReference type="PANTHER" id="PTHR11614">
    <property type="entry name" value="PHOSPHOLIPASE-RELATED"/>
    <property type="match status" value="1"/>
</dbReference>
<evidence type="ECO:0000256" key="1">
    <source>
        <dbReference type="SAM" id="MobiDB-lite"/>
    </source>
</evidence>
<feature type="domain" description="Serine aminopeptidase S33" evidence="2">
    <location>
        <begin position="46"/>
        <end position="288"/>
    </location>
</feature>
<dbReference type="InterPro" id="IPR022742">
    <property type="entry name" value="Hydrolase_4"/>
</dbReference>
<dbReference type="STRING" id="905079.L1IZV2"/>
<protein>
    <recommendedName>
        <fullName evidence="2">Serine aminopeptidase S33 domain-containing protein</fullName>
    </recommendedName>
</protein>
<evidence type="ECO:0000313" key="3">
    <source>
        <dbReference type="EMBL" id="EKX41783.1"/>
    </source>
</evidence>
<dbReference type="SUPFAM" id="SSF53474">
    <property type="entry name" value="alpha/beta-Hydrolases"/>
    <property type="match status" value="1"/>
</dbReference>
<dbReference type="Proteomes" id="UP000011087">
    <property type="component" value="Unassembled WGS sequence"/>
</dbReference>
<evidence type="ECO:0000313" key="4">
    <source>
        <dbReference type="EnsemblProtists" id="EKX41783"/>
    </source>
</evidence>
<reference evidence="5" key="2">
    <citation type="submission" date="2012-11" db="EMBL/GenBank/DDBJ databases">
        <authorList>
            <person name="Kuo A."/>
            <person name="Curtis B.A."/>
            <person name="Tanifuji G."/>
            <person name="Burki F."/>
            <person name="Gruber A."/>
            <person name="Irimia M."/>
            <person name="Maruyama S."/>
            <person name="Arias M.C."/>
            <person name="Ball S.G."/>
            <person name="Gile G.H."/>
            <person name="Hirakawa Y."/>
            <person name="Hopkins J.F."/>
            <person name="Rensing S.A."/>
            <person name="Schmutz J."/>
            <person name="Symeonidi A."/>
            <person name="Elias M."/>
            <person name="Eveleigh R.J."/>
            <person name="Herman E.K."/>
            <person name="Klute M.J."/>
            <person name="Nakayama T."/>
            <person name="Obornik M."/>
            <person name="Reyes-Prieto A."/>
            <person name="Armbrust E.V."/>
            <person name="Aves S.J."/>
            <person name="Beiko R.G."/>
            <person name="Coutinho P."/>
            <person name="Dacks J.B."/>
            <person name="Durnford D.G."/>
            <person name="Fast N.M."/>
            <person name="Green B.R."/>
            <person name="Grisdale C."/>
            <person name="Hempe F."/>
            <person name="Henrissat B."/>
            <person name="Hoppner M.P."/>
            <person name="Ishida K.-I."/>
            <person name="Kim E."/>
            <person name="Koreny L."/>
            <person name="Kroth P.G."/>
            <person name="Liu Y."/>
            <person name="Malik S.-B."/>
            <person name="Maier U.G."/>
            <person name="McRose D."/>
            <person name="Mock T."/>
            <person name="Neilson J.A."/>
            <person name="Onodera N.T."/>
            <person name="Poole A.M."/>
            <person name="Pritham E.J."/>
            <person name="Richards T.A."/>
            <person name="Rocap G."/>
            <person name="Roy S.W."/>
            <person name="Sarai C."/>
            <person name="Schaack S."/>
            <person name="Shirato S."/>
            <person name="Slamovits C.H."/>
            <person name="Spencer D.F."/>
            <person name="Suzuki S."/>
            <person name="Worden A.Z."/>
            <person name="Zauner S."/>
            <person name="Barry K."/>
            <person name="Bell C."/>
            <person name="Bharti A.K."/>
            <person name="Crow J.A."/>
            <person name="Grimwood J."/>
            <person name="Kramer R."/>
            <person name="Lindquist E."/>
            <person name="Lucas S."/>
            <person name="Salamov A."/>
            <person name="McFadden G.I."/>
            <person name="Lane C.E."/>
            <person name="Keeling P.J."/>
            <person name="Gray M.W."/>
            <person name="Grigoriev I.V."/>
            <person name="Archibald J.M."/>
        </authorList>
    </citation>
    <scope>NUCLEOTIDE SEQUENCE</scope>
    <source>
        <strain evidence="5">CCMP2712</strain>
    </source>
</reference>
<gene>
    <name evidence="3" type="ORF">GUITHDRAFT_112203</name>
</gene>
<dbReference type="AlphaFoldDB" id="L1IZV2"/>
<dbReference type="GeneID" id="17298389"/>
<evidence type="ECO:0000313" key="5">
    <source>
        <dbReference type="Proteomes" id="UP000011087"/>
    </source>
</evidence>
<accession>L1IZV2</accession>
<name>L1IZV2_GUITC</name>
<organism evidence="3">
    <name type="scientific">Guillardia theta (strain CCMP2712)</name>
    <name type="common">Cryptophyte</name>
    <dbReference type="NCBI Taxonomy" id="905079"/>
    <lineage>
        <taxon>Eukaryota</taxon>
        <taxon>Cryptophyceae</taxon>
        <taxon>Pyrenomonadales</taxon>
        <taxon>Geminigeraceae</taxon>
        <taxon>Guillardia</taxon>
    </lineage>
</organism>
<reference evidence="4" key="3">
    <citation type="submission" date="2015-06" db="UniProtKB">
        <authorList>
            <consortium name="EnsemblProtists"/>
        </authorList>
    </citation>
    <scope>IDENTIFICATION</scope>
</reference>
<dbReference type="InterPro" id="IPR029058">
    <property type="entry name" value="AB_hydrolase_fold"/>
</dbReference>
<dbReference type="InterPro" id="IPR051044">
    <property type="entry name" value="MAG_DAG_Lipase"/>
</dbReference>
<dbReference type="PaxDb" id="55529-EKX41783"/>